<gene>
    <name evidence="3" type="ORF">IEO70_17410</name>
</gene>
<dbReference type="RefSeq" id="WP_190999642.1">
    <property type="nucleotide sequence ID" value="NZ_JACXSI010000055.1"/>
</dbReference>
<evidence type="ECO:0000259" key="2">
    <source>
        <dbReference type="PROSITE" id="PS50035"/>
    </source>
</evidence>
<proteinExistence type="predicted"/>
<keyword evidence="1" id="KW-0472">Membrane</keyword>
<dbReference type="InterPro" id="IPR001736">
    <property type="entry name" value="PLipase_D/transphosphatidylase"/>
</dbReference>
<keyword evidence="4" id="KW-1185">Reference proteome</keyword>
<organism evidence="3 4">
    <name type="scientific">Peribacillus faecalis</name>
    <dbReference type="NCBI Taxonomy" id="2772559"/>
    <lineage>
        <taxon>Bacteria</taxon>
        <taxon>Bacillati</taxon>
        <taxon>Bacillota</taxon>
        <taxon>Bacilli</taxon>
        <taxon>Bacillales</taxon>
        <taxon>Bacillaceae</taxon>
        <taxon>Peribacillus</taxon>
    </lineage>
</organism>
<dbReference type="SMART" id="SM00155">
    <property type="entry name" value="PLDc"/>
    <property type="match status" value="2"/>
</dbReference>
<dbReference type="Proteomes" id="UP000602076">
    <property type="component" value="Unassembled WGS sequence"/>
</dbReference>
<dbReference type="EMBL" id="JACXSI010000055">
    <property type="protein sequence ID" value="MBD3110113.1"/>
    <property type="molecule type" value="Genomic_DNA"/>
</dbReference>
<dbReference type="InterPro" id="IPR025202">
    <property type="entry name" value="PLD-like_dom"/>
</dbReference>
<dbReference type="Gene3D" id="3.30.870.10">
    <property type="entry name" value="Endonuclease Chain A"/>
    <property type="match status" value="2"/>
</dbReference>
<evidence type="ECO:0000313" key="4">
    <source>
        <dbReference type="Proteomes" id="UP000602076"/>
    </source>
</evidence>
<evidence type="ECO:0000313" key="3">
    <source>
        <dbReference type="EMBL" id="MBD3110113.1"/>
    </source>
</evidence>
<name>A0A927CYN8_9BACI</name>
<dbReference type="PANTHER" id="PTHR21248:SF12">
    <property type="entry name" value="CARDIOLIPIN SYNTHASE C"/>
    <property type="match status" value="1"/>
</dbReference>
<dbReference type="CDD" id="cd09113">
    <property type="entry name" value="PLDc_ymdC_like_2"/>
    <property type="match status" value="1"/>
</dbReference>
<feature type="transmembrane region" description="Helical" evidence="1">
    <location>
        <begin position="6"/>
        <end position="27"/>
    </location>
</feature>
<accession>A0A927CYN8</accession>
<dbReference type="PANTHER" id="PTHR21248">
    <property type="entry name" value="CARDIOLIPIN SYNTHASE"/>
    <property type="match status" value="1"/>
</dbReference>
<dbReference type="SUPFAM" id="SSF56024">
    <property type="entry name" value="Phospholipase D/nuclease"/>
    <property type="match status" value="2"/>
</dbReference>
<dbReference type="GO" id="GO:0032049">
    <property type="term" value="P:cardiolipin biosynthetic process"/>
    <property type="evidence" value="ECO:0007669"/>
    <property type="project" value="UniProtKB-ARBA"/>
</dbReference>
<dbReference type="PROSITE" id="PS50035">
    <property type="entry name" value="PLD"/>
    <property type="match status" value="2"/>
</dbReference>
<feature type="domain" description="PLD phosphodiesterase" evidence="2">
    <location>
        <begin position="372"/>
        <end position="399"/>
    </location>
</feature>
<evidence type="ECO:0000256" key="1">
    <source>
        <dbReference type="SAM" id="Phobius"/>
    </source>
</evidence>
<keyword evidence="1" id="KW-0812">Transmembrane</keyword>
<protein>
    <submittedName>
        <fullName evidence="3">Phospholipase D family protein</fullName>
    </submittedName>
</protein>
<dbReference type="GO" id="GO:0030572">
    <property type="term" value="F:phosphatidyltransferase activity"/>
    <property type="evidence" value="ECO:0007669"/>
    <property type="project" value="UniProtKB-ARBA"/>
</dbReference>
<sequence length="473" mass="54543">MKKKLIALFVGILIFYIFLFGIFIFIFEKRVSDTYIKEHPVERFYADETGADRALIIDEPRDSAIVRVNMIETAQQTLDISYYSMVSGKVTNTFWGLLLEAAERGVKVRIILDGIANGLKSDKAEILYAIKKHPNIELKFYEPINVWKPWTLNNRLHDKYIIADETIAVIGGRNIGDRFMVPKGYEGKVTFDRDVVIFNNHQKNSVIPSLTAYFNEVYNSKFAKEPAGILSKPQEEMATEKIKELKQTLQKERVTKDNIFHKQINWTEVTLPTNKITLIHNPIQRFKEPWVWYEMTQLFRQAEKSIFLQSPYIVPAKKMMPGFVNEFKNEGVKLNVLTNSRASTPNYLAFSVYLLYRKQIVESGAEVYEYHGEHSIHTKAYGIDDNISLIGSFNLDPRSAFLSTETMVVIHSEEVKKQLDDMTADYKKKSLLIGDDGQYVIEKDSIKERTVGTMKAALLKVIGYCGRFFEFLL</sequence>
<feature type="domain" description="PLD phosphodiesterase" evidence="2">
    <location>
        <begin position="152"/>
        <end position="179"/>
    </location>
</feature>
<dbReference type="Pfam" id="PF13091">
    <property type="entry name" value="PLDc_2"/>
    <property type="match status" value="2"/>
</dbReference>
<reference evidence="3" key="1">
    <citation type="submission" date="2020-09" db="EMBL/GenBank/DDBJ databases">
        <title>Bacillus faecalis sp. nov., a moderately halophilic bacterium isolated from cow faeces.</title>
        <authorList>
            <person name="Jiang L."/>
            <person name="Lee J."/>
        </authorList>
    </citation>
    <scope>NUCLEOTIDE SEQUENCE</scope>
    <source>
        <strain evidence="3">AGMB 02131</strain>
    </source>
</reference>
<dbReference type="AlphaFoldDB" id="A0A927CYN8"/>
<keyword evidence="1" id="KW-1133">Transmembrane helix</keyword>
<dbReference type="CDD" id="cd09111">
    <property type="entry name" value="PLDc_ymdC_like_1"/>
    <property type="match status" value="1"/>
</dbReference>
<comment type="caution">
    <text evidence="3">The sequence shown here is derived from an EMBL/GenBank/DDBJ whole genome shotgun (WGS) entry which is preliminary data.</text>
</comment>